<evidence type="ECO:0000256" key="2">
    <source>
        <dbReference type="ARBA" id="ARBA00022475"/>
    </source>
</evidence>
<keyword evidence="3 6" id="KW-0812">Transmembrane</keyword>
<evidence type="ECO:0000313" key="8">
    <source>
        <dbReference type="EMBL" id="MUK43802.1"/>
    </source>
</evidence>
<keyword evidence="2" id="KW-1003">Cell membrane</keyword>
<keyword evidence="5 6" id="KW-0472">Membrane</keyword>
<proteinExistence type="predicted"/>
<comment type="subcellular location">
    <subcellularLocation>
        <location evidence="1">Cell membrane</location>
        <topology evidence="1">Multi-pass membrane protein</topology>
    </subcellularLocation>
</comment>
<evidence type="ECO:0000256" key="3">
    <source>
        <dbReference type="ARBA" id="ARBA00022692"/>
    </source>
</evidence>
<evidence type="ECO:0000259" key="7">
    <source>
        <dbReference type="Pfam" id="PF00892"/>
    </source>
</evidence>
<feature type="transmembrane region" description="Helical" evidence="6">
    <location>
        <begin position="48"/>
        <end position="66"/>
    </location>
</feature>
<feature type="transmembrane region" description="Helical" evidence="6">
    <location>
        <begin position="275"/>
        <end position="294"/>
    </location>
</feature>
<feature type="transmembrane region" description="Helical" evidence="6">
    <location>
        <begin position="109"/>
        <end position="126"/>
    </location>
</feature>
<protein>
    <submittedName>
        <fullName evidence="8">EamA family transporter</fullName>
    </submittedName>
</protein>
<reference evidence="8 9" key="1">
    <citation type="submission" date="2019-11" db="EMBL/GenBank/DDBJ databases">
        <title>Using colonization assays and comparative genomics to discover symbiosis behaviors and factors in Vibrio fischeri.</title>
        <authorList>
            <person name="Bongrand C."/>
            <person name="Moriano-Gutierrez S."/>
            <person name="Arevalo P."/>
            <person name="Mcfall-Ngai M."/>
            <person name="Visick K."/>
            <person name="Polz M.F."/>
            <person name="Ruby E.G."/>
        </authorList>
    </citation>
    <scope>NUCLEOTIDE SEQUENCE [LARGE SCALE GENOMIC DNA]</scope>
    <source>
        <strain evidence="9">emors.3.2</strain>
    </source>
</reference>
<dbReference type="InterPro" id="IPR051258">
    <property type="entry name" value="Diverse_Substrate_Transporter"/>
</dbReference>
<evidence type="ECO:0000256" key="1">
    <source>
        <dbReference type="ARBA" id="ARBA00004651"/>
    </source>
</evidence>
<evidence type="ECO:0000313" key="9">
    <source>
        <dbReference type="Proteomes" id="UP000435323"/>
    </source>
</evidence>
<dbReference type="SUPFAM" id="SSF103481">
    <property type="entry name" value="Multidrug resistance efflux transporter EmrE"/>
    <property type="match status" value="2"/>
</dbReference>
<feature type="transmembrane region" description="Helical" evidence="6">
    <location>
        <begin position="20"/>
        <end position="36"/>
    </location>
</feature>
<organism evidence="8 9">
    <name type="scientific">Aliivibrio fischeri</name>
    <name type="common">Vibrio fischeri</name>
    <dbReference type="NCBI Taxonomy" id="668"/>
    <lineage>
        <taxon>Bacteria</taxon>
        <taxon>Pseudomonadati</taxon>
        <taxon>Pseudomonadota</taxon>
        <taxon>Gammaproteobacteria</taxon>
        <taxon>Vibrionales</taxon>
        <taxon>Vibrionaceae</taxon>
        <taxon>Aliivibrio</taxon>
    </lineage>
</organism>
<feature type="transmembrane region" description="Helical" evidence="6">
    <location>
        <begin position="133"/>
        <end position="152"/>
    </location>
</feature>
<dbReference type="EMBL" id="WOBO01000001">
    <property type="protein sequence ID" value="MUK43802.1"/>
    <property type="molecule type" value="Genomic_DNA"/>
</dbReference>
<feature type="transmembrane region" description="Helical" evidence="6">
    <location>
        <begin position="219"/>
        <end position="237"/>
    </location>
</feature>
<keyword evidence="4 6" id="KW-1133">Transmembrane helix</keyword>
<feature type="domain" description="EamA" evidence="7">
    <location>
        <begin position="18"/>
        <end position="149"/>
    </location>
</feature>
<comment type="caution">
    <text evidence="8">The sequence shown here is derived from an EMBL/GenBank/DDBJ whole genome shotgun (WGS) entry which is preliminary data.</text>
</comment>
<feature type="domain" description="EamA" evidence="7">
    <location>
        <begin position="161"/>
        <end position="291"/>
    </location>
</feature>
<dbReference type="Proteomes" id="UP000435323">
    <property type="component" value="Unassembled WGS sequence"/>
</dbReference>
<dbReference type="AlphaFoldDB" id="A0A6N3YSA2"/>
<feature type="transmembrane region" description="Helical" evidence="6">
    <location>
        <begin position="187"/>
        <end position="207"/>
    </location>
</feature>
<dbReference type="InterPro" id="IPR000620">
    <property type="entry name" value="EamA_dom"/>
</dbReference>
<evidence type="ECO:0000256" key="5">
    <source>
        <dbReference type="ARBA" id="ARBA00023136"/>
    </source>
</evidence>
<sequence length="299" mass="32848">MMITLVLSSFLSRDNIMRGMIYLIIATILAAIGWGASKMVVMTIPGDIFIGTRFLLASFVLAPFCFKQFRTLTGKQILALSGVGLVLSLALQVWVYAVSITTSLAEGAFIMSLAMIIAPIISWILFRNKPNKAFWIALPISVLGMILLTLGNGWKLEASQLGFMLSALLLSMHFVLNKRIIGSVTPLLSICVQLFIVGISGCLYASFNSHPPFEITQHAIFWFLISTIVATAIRYLAQTLGQFSVNIETASLIMILEPVWTLILSISVLNEVVAPQKLIGGAVIFLSLFVYIKLSRRLK</sequence>
<dbReference type="Pfam" id="PF00892">
    <property type="entry name" value="EamA"/>
    <property type="match status" value="2"/>
</dbReference>
<dbReference type="InterPro" id="IPR037185">
    <property type="entry name" value="EmrE-like"/>
</dbReference>
<dbReference type="GO" id="GO:0005886">
    <property type="term" value="C:plasma membrane"/>
    <property type="evidence" value="ECO:0007669"/>
    <property type="project" value="UniProtKB-SubCell"/>
</dbReference>
<gene>
    <name evidence="8" type="ORF">GNP77_00260</name>
</gene>
<feature type="transmembrane region" description="Helical" evidence="6">
    <location>
        <begin position="78"/>
        <end position="97"/>
    </location>
</feature>
<dbReference type="PANTHER" id="PTHR42920:SF5">
    <property type="entry name" value="EAMA DOMAIN-CONTAINING PROTEIN"/>
    <property type="match status" value="1"/>
</dbReference>
<evidence type="ECO:0000256" key="6">
    <source>
        <dbReference type="SAM" id="Phobius"/>
    </source>
</evidence>
<feature type="transmembrane region" description="Helical" evidence="6">
    <location>
        <begin position="158"/>
        <end position="175"/>
    </location>
</feature>
<feature type="transmembrane region" description="Helical" evidence="6">
    <location>
        <begin position="249"/>
        <end position="269"/>
    </location>
</feature>
<dbReference type="PANTHER" id="PTHR42920">
    <property type="entry name" value="OS03G0707200 PROTEIN-RELATED"/>
    <property type="match status" value="1"/>
</dbReference>
<evidence type="ECO:0000256" key="4">
    <source>
        <dbReference type="ARBA" id="ARBA00022989"/>
    </source>
</evidence>
<accession>A0A6N3YSA2</accession>
<name>A0A6N3YSA2_ALIFS</name>